<protein>
    <submittedName>
        <fullName evidence="3">Uncharacterized protein</fullName>
    </submittedName>
</protein>
<dbReference type="AlphaFoldDB" id="A0A8H6KNB0"/>
<keyword evidence="2" id="KW-0732">Signal</keyword>
<proteinExistence type="predicted"/>
<feature type="region of interest" description="Disordered" evidence="1">
    <location>
        <begin position="17"/>
        <end position="36"/>
    </location>
</feature>
<dbReference type="Proteomes" id="UP000654918">
    <property type="component" value="Unassembled WGS sequence"/>
</dbReference>
<name>A0A8H6KNB0_9PEZI</name>
<evidence type="ECO:0000313" key="4">
    <source>
        <dbReference type="Proteomes" id="UP000654918"/>
    </source>
</evidence>
<gene>
    <name evidence="3" type="ORF">CPLU01_04798</name>
</gene>
<accession>A0A8H6KNB0</accession>
<sequence>MIFSRSFIVTLVALGASAAPAPSPQASTRETPTQDRCTGVACPQNSYCKVFDMRLEQPVGCQANGTVPADSETCGSVVCPVGTTCCNSSCGMCVKPGDVCLQWVC</sequence>
<organism evidence="3 4">
    <name type="scientific">Colletotrichum plurivorum</name>
    <dbReference type="NCBI Taxonomy" id="2175906"/>
    <lineage>
        <taxon>Eukaryota</taxon>
        <taxon>Fungi</taxon>
        <taxon>Dikarya</taxon>
        <taxon>Ascomycota</taxon>
        <taxon>Pezizomycotina</taxon>
        <taxon>Sordariomycetes</taxon>
        <taxon>Hypocreomycetidae</taxon>
        <taxon>Glomerellales</taxon>
        <taxon>Glomerellaceae</taxon>
        <taxon>Colletotrichum</taxon>
        <taxon>Colletotrichum orchidearum species complex</taxon>
    </lineage>
</organism>
<dbReference type="EMBL" id="WIGO01000046">
    <property type="protein sequence ID" value="KAF6834704.1"/>
    <property type="molecule type" value="Genomic_DNA"/>
</dbReference>
<evidence type="ECO:0000313" key="3">
    <source>
        <dbReference type="EMBL" id="KAF6834704.1"/>
    </source>
</evidence>
<feature type="signal peptide" evidence="2">
    <location>
        <begin position="1"/>
        <end position="18"/>
    </location>
</feature>
<comment type="caution">
    <text evidence="3">The sequence shown here is derived from an EMBL/GenBank/DDBJ whole genome shotgun (WGS) entry which is preliminary data.</text>
</comment>
<evidence type="ECO:0000256" key="1">
    <source>
        <dbReference type="SAM" id="MobiDB-lite"/>
    </source>
</evidence>
<feature type="chain" id="PRO_5034009994" evidence="2">
    <location>
        <begin position="19"/>
        <end position="105"/>
    </location>
</feature>
<reference evidence="3" key="1">
    <citation type="journal article" date="2020" name="Phytopathology">
        <title>Genome Sequence Resources of Colletotrichum truncatum, C. plurivorum, C. musicola, and C. sojae: Four Species Pathogenic to Soybean (Glycine max).</title>
        <authorList>
            <person name="Rogerio F."/>
            <person name="Boufleur T.R."/>
            <person name="Ciampi-Guillardi M."/>
            <person name="Sukno S.A."/>
            <person name="Thon M.R."/>
            <person name="Massola Junior N.S."/>
            <person name="Baroncelli R."/>
        </authorList>
    </citation>
    <scope>NUCLEOTIDE SEQUENCE</scope>
    <source>
        <strain evidence="3">LFN00145</strain>
    </source>
</reference>
<keyword evidence="4" id="KW-1185">Reference proteome</keyword>
<evidence type="ECO:0000256" key="2">
    <source>
        <dbReference type="SAM" id="SignalP"/>
    </source>
</evidence>
<feature type="compositionally biased region" description="Low complexity" evidence="1">
    <location>
        <begin position="17"/>
        <end position="27"/>
    </location>
</feature>